<evidence type="ECO:0000313" key="1">
    <source>
        <dbReference type="EMBL" id="PHY89840.1"/>
    </source>
</evidence>
<dbReference type="RefSeq" id="WP_099462247.1">
    <property type="nucleotide sequence ID" value="NZ_VJYV01000051.1"/>
</dbReference>
<sequence>MGLSLVCAANAVGVERRSDKDRILIDMSEILVLKHHIKVVKLMELEPYKRMGSLEYLVLQ</sequence>
<dbReference type="Proteomes" id="UP000237472">
    <property type="component" value="Unassembled WGS sequence"/>
</dbReference>
<evidence type="ECO:0000313" key="2">
    <source>
        <dbReference type="Proteomes" id="UP000237472"/>
    </source>
</evidence>
<gene>
    <name evidence="1" type="ORF">AA994_06750</name>
</gene>
<organism evidence="1 2">
    <name type="scientific">Campylobacter vulpis</name>
    <dbReference type="NCBI Taxonomy" id="1655500"/>
    <lineage>
        <taxon>Bacteria</taxon>
        <taxon>Pseudomonadati</taxon>
        <taxon>Campylobacterota</taxon>
        <taxon>Epsilonproteobacteria</taxon>
        <taxon>Campylobacterales</taxon>
        <taxon>Campylobacteraceae</taxon>
        <taxon>Campylobacter</taxon>
    </lineage>
</organism>
<dbReference type="AlphaFoldDB" id="A0A2G4QZX8"/>
<comment type="caution">
    <text evidence="1">The sequence shown here is derived from an EMBL/GenBank/DDBJ whole genome shotgun (WGS) entry which is preliminary data.</text>
</comment>
<proteinExistence type="predicted"/>
<accession>A0A2G4QZX8</accession>
<dbReference type="EMBL" id="LDWY01000083">
    <property type="protein sequence ID" value="PHY89840.1"/>
    <property type="molecule type" value="Genomic_DNA"/>
</dbReference>
<protein>
    <submittedName>
        <fullName evidence="1">Uncharacterized protein</fullName>
    </submittedName>
</protein>
<reference evidence="2" key="1">
    <citation type="submission" date="2015-06" db="EMBL/GenBank/DDBJ databases">
        <authorList>
            <person name="Parisi A."/>
            <person name="Chiara M."/>
            <person name="Florio D."/>
            <person name="Miccolupo A."/>
            <person name="Manzari C."/>
            <person name="Mion D."/>
            <person name="Caruso M."/>
            <person name="D'erchia A.M."/>
            <person name="Zanoni R."/>
        </authorList>
    </citation>
    <scope>NUCLEOTIDE SEQUENCE [LARGE SCALE GENOMIC DNA]</scope>
    <source>
        <strain evidence="2">73/13</strain>
    </source>
</reference>
<name>A0A2G4QZX8_9BACT</name>